<dbReference type="EMBL" id="FMYV01000001">
    <property type="protein sequence ID" value="SDB99142.1"/>
    <property type="molecule type" value="Genomic_DNA"/>
</dbReference>
<comment type="subcellular location">
    <subcellularLocation>
        <location evidence="1 6">Cytoplasm</location>
        <location evidence="1 6">Cytosol</location>
    </subcellularLocation>
</comment>
<evidence type="ECO:0000256" key="2">
    <source>
        <dbReference type="ARBA" id="ARBA00008787"/>
    </source>
</evidence>
<dbReference type="PANTHER" id="PTHR34773:SF1">
    <property type="entry name" value="FLAGELLAR SECRETION CHAPERONE FLIS"/>
    <property type="match status" value="1"/>
</dbReference>
<evidence type="ECO:0000256" key="4">
    <source>
        <dbReference type="ARBA" id="ARBA00022795"/>
    </source>
</evidence>
<dbReference type="Proteomes" id="UP000297288">
    <property type="component" value="Unassembled WGS sequence"/>
</dbReference>
<comment type="similarity">
    <text evidence="2 6">Belongs to the FliS family.</text>
</comment>
<evidence type="ECO:0000313" key="7">
    <source>
        <dbReference type="EMBL" id="SDB99142.1"/>
    </source>
</evidence>
<name>A0A1G6HXY8_9BACT</name>
<keyword evidence="4 6" id="KW-1005">Bacterial flagellum biogenesis</keyword>
<dbReference type="OrthoDB" id="1524959at2"/>
<dbReference type="NCBIfam" id="TIGR00208">
    <property type="entry name" value="fliS"/>
    <property type="match status" value="1"/>
</dbReference>
<evidence type="ECO:0000256" key="6">
    <source>
        <dbReference type="PIRNR" id="PIRNR039090"/>
    </source>
</evidence>
<organism evidence="7 9">
    <name type="scientific">Geotoga petraea</name>
    <dbReference type="NCBI Taxonomy" id="28234"/>
    <lineage>
        <taxon>Bacteria</taxon>
        <taxon>Thermotogati</taxon>
        <taxon>Thermotogota</taxon>
        <taxon>Thermotogae</taxon>
        <taxon>Petrotogales</taxon>
        <taxon>Petrotogaceae</taxon>
        <taxon>Geotoga</taxon>
    </lineage>
</organism>
<evidence type="ECO:0000256" key="5">
    <source>
        <dbReference type="ARBA" id="ARBA00023186"/>
    </source>
</evidence>
<dbReference type="InterPro" id="IPR003713">
    <property type="entry name" value="FliS"/>
</dbReference>
<accession>A0A1G6HXY8</accession>
<proteinExistence type="inferred from homology"/>
<keyword evidence="3 6" id="KW-0963">Cytoplasm</keyword>
<dbReference type="Gene3D" id="1.20.120.340">
    <property type="entry name" value="Flagellar protein FliS"/>
    <property type="match status" value="1"/>
</dbReference>
<dbReference type="InterPro" id="IPR036584">
    <property type="entry name" value="FliS_sf"/>
</dbReference>
<dbReference type="GO" id="GO:0044780">
    <property type="term" value="P:bacterial-type flagellum assembly"/>
    <property type="evidence" value="ECO:0007669"/>
    <property type="project" value="InterPro"/>
</dbReference>
<dbReference type="CDD" id="cd16098">
    <property type="entry name" value="FliS"/>
    <property type="match status" value="1"/>
</dbReference>
<evidence type="ECO:0000313" key="9">
    <source>
        <dbReference type="Proteomes" id="UP000199322"/>
    </source>
</evidence>
<dbReference type="STRING" id="28234.SAMN04488588_0170"/>
<dbReference type="SUPFAM" id="SSF101116">
    <property type="entry name" value="Flagellar export chaperone FliS"/>
    <property type="match status" value="1"/>
</dbReference>
<keyword evidence="5" id="KW-0143">Chaperone</keyword>
<keyword evidence="9" id="KW-1185">Reference proteome</keyword>
<evidence type="ECO:0000313" key="10">
    <source>
        <dbReference type="Proteomes" id="UP000297288"/>
    </source>
</evidence>
<evidence type="ECO:0000256" key="1">
    <source>
        <dbReference type="ARBA" id="ARBA00004514"/>
    </source>
</evidence>
<dbReference type="Proteomes" id="UP000199322">
    <property type="component" value="Unassembled WGS sequence"/>
</dbReference>
<dbReference type="AlphaFoldDB" id="A0A1G6HXY8"/>
<sequence>MYENPNSSKYLENSVNTASPAKLVEMLYQNSIERLEKSKNMIKNKNFSEANKQIIRVQDIITELNVSLDLKAGGEISQNLRALYNYMNRRLIEANLKKDVDILDEVKTMIKDLLETWKEAMIKANETVKDLNKNSHQSKFDVQT</sequence>
<evidence type="ECO:0000313" key="8">
    <source>
        <dbReference type="EMBL" id="TGG89017.1"/>
    </source>
</evidence>
<reference evidence="8 10" key="2">
    <citation type="submission" date="2019-04" db="EMBL/GenBank/DDBJ databases">
        <title>Draft genome sequence data and analysis of a Fermenting Bacterium, Geotoga petraea strain HO-Geo1, isolated from heavy-oil petroleum reservoir in Russia.</title>
        <authorList>
            <person name="Grouzdev D.S."/>
            <person name="Semenova E.M."/>
            <person name="Sokolova D.S."/>
            <person name="Tourova T.P."/>
            <person name="Poltaraus A.B."/>
            <person name="Nazina T.N."/>
        </authorList>
    </citation>
    <scope>NUCLEOTIDE SEQUENCE [LARGE SCALE GENOMIC DNA]</scope>
    <source>
        <strain evidence="8 10">HO-Geo1</strain>
    </source>
</reference>
<dbReference type="Pfam" id="PF02561">
    <property type="entry name" value="FliS"/>
    <property type="match status" value="1"/>
</dbReference>
<dbReference type="RefSeq" id="WP_091401949.1">
    <property type="nucleotide sequence ID" value="NZ_FMYV01000001.1"/>
</dbReference>
<dbReference type="PIRSF" id="PIRSF039090">
    <property type="entry name" value="Flis"/>
    <property type="match status" value="1"/>
</dbReference>
<dbReference type="GO" id="GO:0071973">
    <property type="term" value="P:bacterial-type flagellum-dependent cell motility"/>
    <property type="evidence" value="ECO:0007669"/>
    <property type="project" value="TreeGrafter"/>
</dbReference>
<gene>
    <name evidence="8" type="primary">fliS</name>
    <name evidence="8" type="ORF">E4650_02145</name>
    <name evidence="7" type="ORF">SAMN04488588_0170</name>
</gene>
<reference evidence="7 9" key="1">
    <citation type="submission" date="2016-10" db="EMBL/GenBank/DDBJ databases">
        <authorList>
            <person name="de Groot N.N."/>
        </authorList>
    </citation>
    <scope>NUCLEOTIDE SEQUENCE [LARGE SCALE GENOMIC DNA]</scope>
    <source>
        <strain evidence="7 9">WG14</strain>
    </source>
</reference>
<dbReference type="EMBL" id="SRME01000001">
    <property type="protein sequence ID" value="TGG89017.1"/>
    <property type="molecule type" value="Genomic_DNA"/>
</dbReference>
<keyword evidence="7" id="KW-0969">Cilium</keyword>
<evidence type="ECO:0000256" key="3">
    <source>
        <dbReference type="ARBA" id="ARBA00022490"/>
    </source>
</evidence>
<dbReference type="GO" id="GO:0005829">
    <property type="term" value="C:cytosol"/>
    <property type="evidence" value="ECO:0007669"/>
    <property type="project" value="UniProtKB-SubCell"/>
</dbReference>
<keyword evidence="7" id="KW-0966">Cell projection</keyword>
<dbReference type="PANTHER" id="PTHR34773">
    <property type="entry name" value="FLAGELLAR SECRETION CHAPERONE FLIS"/>
    <property type="match status" value="1"/>
</dbReference>
<keyword evidence="7" id="KW-0282">Flagellum</keyword>
<protein>
    <recommendedName>
        <fullName evidence="6">Flagellar secretion chaperone FliS</fullName>
    </recommendedName>
</protein>